<evidence type="ECO:0000313" key="2">
    <source>
        <dbReference type="EMBL" id="KDP32894.1"/>
    </source>
</evidence>
<dbReference type="Proteomes" id="UP000027138">
    <property type="component" value="Unassembled WGS sequence"/>
</dbReference>
<protein>
    <recommendedName>
        <fullName evidence="1">F-box domain-containing protein</fullName>
    </recommendedName>
</protein>
<accession>A0A067KM63</accession>
<proteinExistence type="predicted"/>
<sequence length="272" mass="30558">MEGEGVGDMSILPESCVANVLSFTSPPDACRLSLISTIFKKAAESDTVWERFLPTDSQAIVFRSSQSSLLRSRISKKQLFFSLCDNPILIDDGKMSFGLDKWSGKKCYMVAPRLLTIAWGDSPQYWQWVSDPNSRFAEVAEVSAVGWFDIKGKINISMLSPATLYKAYLVFKLTSRVSGFENRPIEALVGLVGSESCKRTVYLDNRNARNRNDHNHPNNRGDGWLEIELGEFLNKGEDDYGELEMGVLEVKRLYWKGGLVVQGIEIRPKEGQ</sequence>
<feature type="domain" description="F-box" evidence="1">
    <location>
        <begin position="6"/>
        <end position="52"/>
    </location>
</feature>
<reference evidence="2 3" key="1">
    <citation type="journal article" date="2014" name="PLoS ONE">
        <title>Global Analysis of Gene Expression Profiles in Physic Nut (Jatropha curcas L.) Seedlings Exposed to Salt Stress.</title>
        <authorList>
            <person name="Zhang L."/>
            <person name="Zhang C."/>
            <person name="Wu P."/>
            <person name="Chen Y."/>
            <person name="Li M."/>
            <person name="Jiang H."/>
            <person name="Wu G."/>
        </authorList>
    </citation>
    <scope>NUCLEOTIDE SEQUENCE [LARGE SCALE GENOMIC DNA]</scope>
    <source>
        <strain evidence="3">cv. GZQX0401</strain>
        <tissue evidence="2">Young leaves</tissue>
    </source>
</reference>
<dbReference type="CDD" id="cd22162">
    <property type="entry name" value="F-box_AtSKIP3-like"/>
    <property type="match status" value="1"/>
</dbReference>
<dbReference type="Gene3D" id="1.20.1280.50">
    <property type="match status" value="1"/>
</dbReference>
<dbReference type="PROSITE" id="PS50181">
    <property type="entry name" value="FBOX"/>
    <property type="match status" value="1"/>
</dbReference>
<dbReference type="STRING" id="180498.A0A067KM63"/>
<evidence type="ECO:0000313" key="3">
    <source>
        <dbReference type="Proteomes" id="UP000027138"/>
    </source>
</evidence>
<name>A0A067KM63_JATCU</name>
<dbReference type="InterPro" id="IPR036047">
    <property type="entry name" value="F-box-like_dom_sf"/>
</dbReference>
<dbReference type="PANTHER" id="PTHR32278:SF143">
    <property type="entry name" value="F-BOX PROTEIN PP2-B1"/>
    <property type="match status" value="1"/>
</dbReference>
<dbReference type="InterPro" id="IPR001810">
    <property type="entry name" value="F-box_dom"/>
</dbReference>
<gene>
    <name evidence="2" type="ORF">JCGZ_12186</name>
</gene>
<organism evidence="2 3">
    <name type="scientific">Jatropha curcas</name>
    <name type="common">Barbados nut</name>
    <dbReference type="NCBI Taxonomy" id="180498"/>
    <lineage>
        <taxon>Eukaryota</taxon>
        <taxon>Viridiplantae</taxon>
        <taxon>Streptophyta</taxon>
        <taxon>Embryophyta</taxon>
        <taxon>Tracheophyta</taxon>
        <taxon>Spermatophyta</taxon>
        <taxon>Magnoliopsida</taxon>
        <taxon>eudicotyledons</taxon>
        <taxon>Gunneridae</taxon>
        <taxon>Pentapetalae</taxon>
        <taxon>rosids</taxon>
        <taxon>fabids</taxon>
        <taxon>Malpighiales</taxon>
        <taxon>Euphorbiaceae</taxon>
        <taxon>Crotonoideae</taxon>
        <taxon>Jatropheae</taxon>
        <taxon>Jatropha</taxon>
    </lineage>
</organism>
<dbReference type="PANTHER" id="PTHR32278">
    <property type="entry name" value="F-BOX DOMAIN-CONTAINING PROTEIN"/>
    <property type="match status" value="1"/>
</dbReference>
<evidence type="ECO:0000259" key="1">
    <source>
        <dbReference type="PROSITE" id="PS50181"/>
    </source>
</evidence>
<dbReference type="SUPFAM" id="SSF81383">
    <property type="entry name" value="F-box domain"/>
    <property type="match status" value="1"/>
</dbReference>
<dbReference type="Pfam" id="PF14299">
    <property type="entry name" value="PP2"/>
    <property type="match status" value="1"/>
</dbReference>
<dbReference type="InterPro" id="IPR025886">
    <property type="entry name" value="PP2-like"/>
</dbReference>
<dbReference type="Pfam" id="PF00646">
    <property type="entry name" value="F-box"/>
    <property type="match status" value="1"/>
</dbReference>
<dbReference type="OrthoDB" id="1918565at2759"/>
<dbReference type="AlphaFoldDB" id="A0A067KM63"/>
<keyword evidence="3" id="KW-1185">Reference proteome</keyword>
<dbReference type="EMBL" id="KK914570">
    <property type="protein sequence ID" value="KDP32894.1"/>
    <property type="molecule type" value="Genomic_DNA"/>
</dbReference>